<name>A0A502KQW9_9GAMM</name>
<keyword evidence="2" id="KW-1185">Reference proteome</keyword>
<dbReference type="EMBL" id="SAWY01000027">
    <property type="protein sequence ID" value="TPH13982.1"/>
    <property type="molecule type" value="Genomic_DNA"/>
</dbReference>
<evidence type="ECO:0000313" key="1">
    <source>
        <dbReference type="EMBL" id="TPH13982.1"/>
    </source>
</evidence>
<organism evidence="1 2">
    <name type="scientific">Litorilituus lipolyticus</name>
    <dbReference type="NCBI Taxonomy" id="2491017"/>
    <lineage>
        <taxon>Bacteria</taxon>
        <taxon>Pseudomonadati</taxon>
        <taxon>Pseudomonadota</taxon>
        <taxon>Gammaproteobacteria</taxon>
        <taxon>Alteromonadales</taxon>
        <taxon>Colwelliaceae</taxon>
        <taxon>Litorilituus</taxon>
    </lineage>
</organism>
<dbReference type="RefSeq" id="WP_140604193.1">
    <property type="nucleotide sequence ID" value="NZ_SAWY01000027.1"/>
</dbReference>
<evidence type="ECO:0008006" key="3">
    <source>
        <dbReference type="Google" id="ProtNLM"/>
    </source>
</evidence>
<gene>
    <name evidence="1" type="ORF">EPA86_12790</name>
</gene>
<dbReference type="SUPFAM" id="SSF53474">
    <property type="entry name" value="alpha/beta-Hydrolases"/>
    <property type="match status" value="1"/>
</dbReference>
<dbReference type="InterPro" id="IPR029058">
    <property type="entry name" value="AB_hydrolase_fold"/>
</dbReference>
<protein>
    <recommendedName>
        <fullName evidence="3">Alpha/beta hydrolase</fullName>
    </recommendedName>
</protein>
<comment type="caution">
    <text evidence="1">The sequence shown here is derived from an EMBL/GenBank/DDBJ whole genome shotgun (WGS) entry which is preliminary data.</text>
</comment>
<reference evidence="1 2" key="1">
    <citation type="submission" date="2019-01" db="EMBL/GenBank/DDBJ databases">
        <title>Litorilituus lipolytica sp. nov., isolated from intertidal sand of the Yellow Sea in China.</title>
        <authorList>
            <person name="Liu A."/>
        </authorList>
    </citation>
    <scope>NUCLEOTIDE SEQUENCE [LARGE SCALE GENOMIC DNA]</scope>
    <source>
        <strain evidence="1 2">RZ04</strain>
    </source>
</reference>
<dbReference type="Proteomes" id="UP000315303">
    <property type="component" value="Unassembled WGS sequence"/>
</dbReference>
<dbReference type="AlphaFoldDB" id="A0A502KQW9"/>
<evidence type="ECO:0000313" key="2">
    <source>
        <dbReference type="Proteomes" id="UP000315303"/>
    </source>
</evidence>
<accession>A0A502KQW9</accession>
<dbReference type="OrthoDB" id="7958481at2"/>
<proteinExistence type="predicted"/>
<sequence length="82" mass="9255">MSSNSLASQPTKTETVLINGKNIYYEVYGKGTPLEEVLRARKYLPNSELWIIPDTGHGGYDQENKEAFIRMSKSFLAKGESR</sequence>